<reference evidence="1 2" key="1">
    <citation type="journal article" date="2013" name="Genome Announc.">
        <title>Genome Sequence of Lactobacillus saerimneri 30a (Formerly Lactobacillus sp. Strain 30a), a Reference Lactic Acid Bacterium Strain Producing Biogenic Amines.</title>
        <authorList>
            <person name="Romano A."/>
            <person name="Trip H."/>
            <person name="Campbell-Sills H."/>
            <person name="Bouchez O."/>
            <person name="Sherman D."/>
            <person name="Lolkema J.S."/>
            <person name="Lucas P.M."/>
        </authorList>
    </citation>
    <scope>NUCLEOTIDE SEQUENCE [LARGE SCALE GENOMIC DNA]</scope>
    <source>
        <strain evidence="1 2">30a</strain>
    </source>
</reference>
<dbReference type="PATRIC" id="fig|1227363.6.peg.466"/>
<proteinExistence type="predicted"/>
<dbReference type="RefSeq" id="WP_009552324.1">
    <property type="nucleotide sequence ID" value="NZ_ANAG01000007.1"/>
</dbReference>
<comment type="caution">
    <text evidence="1">The sequence shown here is derived from an EMBL/GenBank/DDBJ whole genome shotgun (WGS) entry which is preliminary data.</text>
</comment>
<keyword evidence="2" id="KW-1185">Reference proteome</keyword>
<evidence type="ECO:0000313" key="2">
    <source>
        <dbReference type="Proteomes" id="UP000011912"/>
    </source>
</evidence>
<dbReference type="Proteomes" id="UP000011912">
    <property type="component" value="Unassembled WGS sequence"/>
</dbReference>
<organism evidence="1 2">
    <name type="scientific">Ligilactobacillus saerimneri 30a</name>
    <dbReference type="NCBI Taxonomy" id="1227363"/>
    <lineage>
        <taxon>Bacteria</taxon>
        <taxon>Bacillati</taxon>
        <taxon>Bacillota</taxon>
        <taxon>Bacilli</taxon>
        <taxon>Lactobacillales</taxon>
        <taxon>Lactobacillaceae</taxon>
        <taxon>Ligilactobacillus</taxon>
    </lineage>
</organism>
<dbReference type="STRING" id="1227363.D271_02374"/>
<dbReference type="EMBL" id="ANAG01000007">
    <property type="protein sequence ID" value="EKW99388.1"/>
    <property type="molecule type" value="Genomic_DNA"/>
</dbReference>
<sequence length="73" mass="8653">MDPQRKEIRKDIKNMLKTYAFSDSMLDVITEYAIKFESIPPFGFYLVKEEDLLRCIAENKTYDDLFIDPNIIV</sequence>
<name>M5J4P8_9LACO</name>
<accession>M5J4P8</accession>
<protein>
    <submittedName>
        <fullName evidence="1">Uncharacterized protein</fullName>
    </submittedName>
</protein>
<evidence type="ECO:0000313" key="1">
    <source>
        <dbReference type="EMBL" id="EKW99388.1"/>
    </source>
</evidence>
<gene>
    <name evidence="1" type="ORF">D271_02374</name>
</gene>
<dbReference type="AlphaFoldDB" id="M5J4P8"/>